<dbReference type="EMBL" id="SRMA01024857">
    <property type="protein sequence ID" value="TRY99973.1"/>
    <property type="molecule type" value="Genomic_DNA"/>
</dbReference>
<sequence length="140" mass="15229">MKIMKFKPFTEQIPTIPSHILSSTHLHFCHFFPLNELRNKCSFSIAKDLKKFLLQLPVNVSDDLKELNIFWAPTETRNCVVQRTACVPAAPPVALMQAPGLCAGALTSADLLSMCSLLSAVSGRGTVPGAAVSSRKSRFG</sequence>
<organism evidence="1 2">
    <name type="scientific">Danionella cerebrum</name>
    <dbReference type="NCBI Taxonomy" id="2873325"/>
    <lineage>
        <taxon>Eukaryota</taxon>
        <taxon>Metazoa</taxon>
        <taxon>Chordata</taxon>
        <taxon>Craniata</taxon>
        <taxon>Vertebrata</taxon>
        <taxon>Euteleostomi</taxon>
        <taxon>Actinopterygii</taxon>
        <taxon>Neopterygii</taxon>
        <taxon>Teleostei</taxon>
        <taxon>Ostariophysi</taxon>
        <taxon>Cypriniformes</taxon>
        <taxon>Danionidae</taxon>
        <taxon>Danioninae</taxon>
        <taxon>Danionella</taxon>
    </lineage>
</organism>
<accession>A0A553RCS9</accession>
<keyword evidence="2" id="KW-1185">Reference proteome</keyword>
<comment type="caution">
    <text evidence="1">The sequence shown here is derived from an EMBL/GenBank/DDBJ whole genome shotgun (WGS) entry which is preliminary data.</text>
</comment>
<protein>
    <submittedName>
        <fullName evidence="1">Uncharacterized protein</fullName>
    </submittedName>
</protein>
<evidence type="ECO:0000313" key="2">
    <source>
        <dbReference type="Proteomes" id="UP000316079"/>
    </source>
</evidence>
<dbReference type="OrthoDB" id="47328at2759"/>
<dbReference type="Proteomes" id="UP000316079">
    <property type="component" value="Unassembled WGS sequence"/>
</dbReference>
<proteinExistence type="predicted"/>
<reference evidence="1 2" key="1">
    <citation type="journal article" date="2019" name="Sci. Data">
        <title>Hybrid genome assembly and annotation of Danionella translucida.</title>
        <authorList>
            <person name="Kadobianskyi M."/>
            <person name="Schulze L."/>
            <person name="Schuelke M."/>
            <person name="Judkewitz B."/>
        </authorList>
    </citation>
    <scope>NUCLEOTIDE SEQUENCE [LARGE SCALE GENOMIC DNA]</scope>
    <source>
        <strain evidence="1 2">Bolton</strain>
    </source>
</reference>
<name>A0A553RCS9_9TELE</name>
<dbReference type="AlphaFoldDB" id="A0A553RCS9"/>
<gene>
    <name evidence="1" type="ORF">DNTS_029385</name>
</gene>
<evidence type="ECO:0000313" key="1">
    <source>
        <dbReference type="EMBL" id="TRY99973.1"/>
    </source>
</evidence>